<dbReference type="EMBL" id="JAIZAY010000008">
    <property type="protein sequence ID" value="KAJ8038157.1"/>
    <property type="molecule type" value="Genomic_DNA"/>
</dbReference>
<proteinExistence type="predicted"/>
<organism evidence="1 2">
    <name type="scientific">Holothuria leucospilota</name>
    <name type="common">Black long sea cucumber</name>
    <name type="synonym">Mertensiothuria leucospilota</name>
    <dbReference type="NCBI Taxonomy" id="206669"/>
    <lineage>
        <taxon>Eukaryota</taxon>
        <taxon>Metazoa</taxon>
        <taxon>Echinodermata</taxon>
        <taxon>Eleutherozoa</taxon>
        <taxon>Echinozoa</taxon>
        <taxon>Holothuroidea</taxon>
        <taxon>Aspidochirotacea</taxon>
        <taxon>Aspidochirotida</taxon>
        <taxon>Holothuriidae</taxon>
        <taxon>Holothuria</taxon>
    </lineage>
</organism>
<evidence type="ECO:0008006" key="3">
    <source>
        <dbReference type="Google" id="ProtNLM"/>
    </source>
</evidence>
<comment type="caution">
    <text evidence="1">The sequence shown here is derived from an EMBL/GenBank/DDBJ whole genome shotgun (WGS) entry which is preliminary data.</text>
</comment>
<protein>
    <recommendedName>
        <fullName evidence="3">Reverse transcriptase domain-containing protein</fullName>
    </recommendedName>
</protein>
<gene>
    <name evidence="1" type="ORF">HOLleu_19156</name>
</gene>
<reference evidence="1" key="1">
    <citation type="submission" date="2021-10" db="EMBL/GenBank/DDBJ databases">
        <title>Tropical sea cucumber genome reveals ecological adaptation and Cuvierian tubules defense mechanism.</title>
        <authorList>
            <person name="Chen T."/>
        </authorList>
    </citation>
    <scope>NUCLEOTIDE SEQUENCE</scope>
    <source>
        <strain evidence="1">Nanhai2018</strain>
        <tissue evidence="1">Muscle</tissue>
    </source>
</reference>
<sequence>MGTQMLYEPAQSAYREHHGTETVLTRITDDIHCALDDGKGAYLVLLDLSAAFDTIIHHGMLLHRLEENLGLRYGTSVVTDVFRFENPTPNMSNFVRLRMESCSKNLRSWMKTSYLKLNDEKTELIVITSPYYRNMVQNAAIQVGSHVSEANTSVRNLGIIFDSSLNMEKHVSAVCKSSYHHLHNIKSIRKSLDNKTAETLIHAFVTSRLDCVNALLVGLPKRLLSKLQIVQNCAARVVMKVSRSEHITTTLHHLHWLPIQQRVTYKILLLTWGILHGQAPGYLTDIITPYIPARPLGSKYANRLVGPRFHTSRYGGRAFSRMGPRICNSMPEDQRGYNSLPVLKPKLKSYLFNNAFEV</sequence>
<dbReference type="OrthoDB" id="419189at2759"/>
<evidence type="ECO:0000313" key="1">
    <source>
        <dbReference type="EMBL" id="KAJ8038157.1"/>
    </source>
</evidence>
<evidence type="ECO:0000313" key="2">
    <source>
        <dbReference type="Proteomes" id="UP001152320"/>
    </source>
</evidence>
<accession>A0A9Q1H765</accession>
<keyword evidence="2" id="KW-1185">Reference proteome</keyword>
<dbReference type="AlphaFoldDB" id="A0A9Q1H765"/>
<name>A0A9Q1H765_HOLLE</name>
<dbReference type="PANTHER" id="PTHR33332">
    <property type="entry name" value="REVERSE TRANSCRIPTASE DOMAIN-CONTAINING PROTEIN"/>
    <property type="match status" value="1"/>
</dbReference>
<dbReference type="Proteomes" id="UP001152320">
    <property type="component" value="Chromosome 8"/>
</dbReference>